<organism evidence="1 2">
    <name type="scientific">Pseudomonas umsongensis</name>
    <dbReference type="NCBI Taxonomy" id="198618"/>
    <lineage>
        <taxon>Bacteria</taxon>
        <taxon>Pseudomonadati</taxon>
        <taxon>Pseudomonadota</taxon>
        <taxon>Gammaproteobacteria</taxon>
        <taxon>Pseudomonadales</taxon>
        <taxon>Pseudomonadaceae</taxon>
        <taxon>Pseudomonas</taxon>
    </lineage>
</organism>
<proteinExistence type="predicted"/>
<evidence type="ECO:0000313" key="2">
    <source>
        <dbReference type="Proteomes" id="UP000589818"/>
    </source>
</evidence>
<name>A0ACC5M6V2_9PSED</name>
<keyword evidence="2" id="KW-1185">Reference proteome</keyword>
<dbReference type="EMBL" id="JACHVR010000001">
    <property type="protein sequence ID" value="MBB2884435.1"/>
    <property type="molecule type" value="Genomic_DNA"/>
</dbReference>
<sequence>MVKSPPKLMPNPFEIIIRDHAKQTGAYLELSQALDAQGRYLHFDKLRFRFPKELDASLAWSVVRNARNRQLTPVIELGEPPKTCKFLYTPAMHIAVSACDQHTTTAALEWMCSKIGESKQLQYLLNDLVEDEAISSSQLEGAATTTKAAKDLLKRKRGARTPDEKMIIGNFKMMGHAWECRDRELSLDLITDLHQVGVEGIDDDRYHPGEFRNNDDIVVEDGDGNVVHQPPSAENLQKRLQSVIQWVNTNHTDINSQNYIHPMIKAIILHFIIGYEHPFHDGNGRVARSLFYWYLFKRGFGGFRYIAISTLLKIAPIKYGKSYLYTETDDMDLTYFIDYQCRVIARAIRQFKKNYDAAVEAIDQFNTFLYASGLFGKLSDKQRIIFNVARTGNSKFFTATNVKENLGCAYNTASTALNGLVDLKLFRKVKNGNEWVYSMIEPKQILKAWDK</sequence>
<accession>A0ACC5M6V2</accession>
<dbReference type="Proteomes" id="UP000589818">
    <property type="component" value="Unassembled WGS sequence"/>
</dbReference>
<reference evidence="1" key="1">
    <citation type="submission" date="2020-08" db="EMBL/GenBank/DDBJ databases">
        <title>Plant associated metagenomes--Microbial community diversity and host control of community assembly across model and emerging plant ecological genomics systems.</title>
        <authorList>
            <person name="Dangl J."/>
        </authorList>
    </citation>
    <scope>NUCLEOTIDE SEQUENCE</scope>
    <source>
        <strain evidence="1">KD5</strain>
    </source>
</reference>
<evidence type="ECO:0000313" key="1">
    <source>
        <dbReference type="EMBL" id="MBB2884435.1"/>
    </source>
</evidence>
<protein>
    <submittedName>
        <fullName evidence="1">Fic family protein</fullName>
    </submittedName>
</protein>
<gene>
    <name evidence="1" type="ORF">FHR69_000301</name>
</gene>
<comment type="caution">
    <text evidence="1">The sequence shown here is derived from an EMBL/GenBank/DDBJ whole genome shotgun (WGS) entry which is preliminary data.</text>
</comment>